<name>A0AAN0MGP7_9ACTN</name>
<evidence type="ECO:0000313" key="1">
    <source>
        <dbReference type="EMBL" id="BEH02004.1"/>
    </source>
</evidence>
<proteinExistence type="predicted"/>
<evidence type="ECO:0000313" key="2">
    <source>
        <dbReference type="Proteomes" id="UP001431656"/>
    </source>
</evidence>
<keyword evidence="2" id="KW-1185">Reference proteome</keyword>
<dbReference type="KEGG" id="broo:brsh051_12850"/>
<organism evidence="1 2">
    <name type="scientific">Brooklawnia propionicigenes</name>
    <dbReference type="NCBI Taxonomy" id="3041175"/>
    <lineage>
        <taxon>Bacteria</taxon>
        <taxon>Bacillati</taxon>
        <taxon>Actinomycetota</taxon>
        <taxon>Actinomycetes</taxon>
        <taxon>Propionibacteriales</taxon>
        <taxon>Propionibacteriaceae</taxon>
        <taxon>Brooklawnia</taxon>
    </lineage>
</organism>
<dbReference type="AlphaFoldDB" id="A0AAN0MGP7"/>
<dbReference type="Proteomes" id="UP001431656">
    <property type="component" value="Chromosome"/>
</dbReference>
<dbReference type="EMBL" id="AP028056">
    <property type="protein sequence ID" value="BEH02004.1"/>
    <property type="molecule type" value="Genomic_DNA"/>
</dbReference>
<accession>A0AAN0MGP7</accession>
<protein>
    <submittedName>
        <fullName evidence="1">Uncharacterized protein</fullName>
    </submittedName>
</protein>
<sequence>MIVEHLGSVHTDAELAALMRAGQDRLHAGQSAFESGIDPHGAPVAAVAVSAGMWSKLLMDAIRASWAPKTSEKSSAI</sequence>
<reference evidence="1" key="1">
    <citation type="journal article" date="2024" name="Int. J. Syst. Evol. Microbiol.">
        <title>Brooklawnia propionicigenes sp. nov., a facultatively anaerobic, propionate-producing bacterium isolated from a methanogenic reactor treating waste from cattle farms.</title>
        <authorList>
            <person name="Akita Y."/>
            <person name="Ueki A."/>
            <person name="Tonouchi A."/>
            <person name="Sugawara Y."/>
            <person name="Honma S."/>
            <person name="Kaku N."/>
            <person name="Ueki K."/>
        </authorList>
    </citation>
    <scope>NUCLEOTIDE SEQUENCE</scope>
    <source>
        <strain evidence="1">SH051</strain>
    </source>
</reference>
<gene>
    <name evidence="1" type="ORF">brsh051_12850</name>
</gene>